<reference evidence="1" key="2">
    <citation type="submission" date="2021-09" db="EMBL/GenBank/DDBJ databases">
        <authorList>
            <person name="Gilroy R."/>
        </authorList>
    </citation>
    <scope>NUCLEOTIDE SEQUENCE</scope>
    <source>
        <strain evidence="1">1277</strain>
    </source>
</reference>
<sequence>MNMIKSISGSDKVNMIKSIKRKFIKRIIDFYDYQILSLSMEMSYNKKCSNQEIKHMADKVNEFNNITNVLRYILIDLENDRL</sequence>
<gene>
    <name evidence="1" type="ORF">K8V90_10100</name>
</gene>
<evidence type="ECO:0000313" key="2">
    <source>
        <dbReference type="Proteomes" id="UP000776700"/>
    </source>
</evidence>
<accession>A0A921N1U9</accession>
<dbReference type="AlphaFoldDB" id="A0A921N1U9"/>
<dbReference type="Proteomes" id="UP000776700">
    <property type="component" value="Unassembled WGS sequence"/>
</dbReference>
<dbReference type="EMBL" id="DYUB01000314">
    <property type="protein sequence ID" value="HJG97443.1"/>
    <property type="molecule type" value="Genomic_DNA"/>
</dbReference>
<proteinExistence type="predicted"/>
<reference evidence="1" key="1">
    <citation type="journal article" date="2021" name="PeerJ">
        <title>Extensive microbial diversity within the chicken gut microbiome revealed by metagenomics and culture.</title>
        <authorList>
            <person name="Gilroy R."/>
            <person name="Ravi A."/>
            <person name="Getino M."/>
            <person name="Pursley I."/>
            <person name="Horton D.L."/>
            <person name="Alikhan N.F."/>
            <person name="Baker D."/>
            <person name="Gharbi K."/>
            <person name="Hall N."/>
            <person name="Watson M."/>
            <person name="Adriaenssens E.M."/>
            <person name="Foster-Nyarko E."/>
            <person name="Jarju S."/>
            <person name="Secka A."/>
            <person name="Antonio M."/>
            <person name="Oren A."/>
            <person name="Chaudhuri R.R."/>
            <person name="La Ragione R."/>
            <person name="Hildebrand F."/>
            <person name="Pallen M.J."/>
        </authorList>
    </citation>
    <scope>NUCLEOTIDE SEQUENCE</scope>
    <source>
        <strain evidence="1">1277</strain>
    </source>
</reference>
<evidence type="ECO:0000313" key="1">
    <source>
        <dbReference type="EMBL" id="HJG97443.1"/>
    </source>
</evidence>
<organism evidence="1 2">
    <name type="scientific">Romboutsia timonensis</name>
    <dbReference type="NCBI Taxonomy" id="1776391"/>
    <lineage>
        <taxon>Bacteria</taxon>
        <taxon>Bacillati</taxon>
        <taxon>Bacillota</taxon>
        <taxon>Clostridia</taxon>
        <taxon>Peptostreptococcales</taxon>
        <taxon>Peptostreptococcaceae</taxon>
        <taxon>Romboutsia</taxon>
    </lineage>
</organism>
<comment type="caution">
    <text evidence="1">The sequence shown here is derived from an EMBL/GenBank/DDBJ whole genome shotgun (WGS) entry which is preliminary data.</text>
</comment>
<protein>
    <submittedName>
        <fullName evidence="1">Uncharacterized protein</fullName>
    </submittedName>
</protein>
<name>A0A921N1U9_9FIRM</name>